<reference evidence="2 3" key="1">
    <citation type="submission" date="2016-01" db="EMBL/GenBank/DDBJ databases">
        <title>The new phylogeny of the genus Mycobacterium.</title>
        <authorList>
            <person name="Tarcisio F."/>
            <person name="Conor M."/>
            <person name="Antonella G."/>
            <person name="Elisabetta G."/>
            <person name="Giulia F.S."/>
            <person name="Sara T."/>
            <person name="Anna F."/>
            <person name="Clotilde B."/>
            <person name="Roberto B."/>
            <person name="Veronica D.S."/>
            <person name="Fabio R."/>
            <person name="Monica P."/>
            <person name="Olivier J."/>
            <person name="Enrico T."/>
            <person name="Nicola S."/>
        </authorList>
    </citation>
    <scope>NUCLEOTIDE SEQUENCE [LARGE SCALE GENOMIC DNA]</scope>
    <source>
        <strain evidence="2 3">DSM 44803</strain>
    </source>
</reference>
<keyword evidence="3" id="KW-1185">Reference proteome</keyword>
<organism evidence="2 3">
    <name type="scientific">Mycobacterium nebraskense</name>
    <dbReference type="NCBI Taxonomy" id="244292"/>
    <lineage>
        <taxon>Bacteria</taxon>
        <taxon>Bacillati</taxon>
        <taxon>Actinomycetota</taxon>
        <taxon>Actinomycetes</taxon>
        <taxon>Mycobacteriales</taxon>
        <taxon>Mycobacteriaceae</taxon>
        <taxon>Mycobacterium</taxon>
    </lineage>
</organism>
<dbReference type="Proteomes" id="UP000193781">
    <property type="component" value="Unassembled WGS sequence"/>
</dbReference>
<evidence type="ECO:0000256" key="1">
    <source>
        <dbReference type="SAM" id="MobiDB-lite"/>
    </source>
</evidence>
<accession>A0A1X1ZYK2</accession>
<dbReference type="AlphaFoldDB" id="A0A1X1ZYK2"/>
<evidence type="ECO:0000313" key="3">
    <source>
        <dbReference type="Proteomes" id="UP000193781"/>
    </source>
</evidence>
<dbReference type="EMBL" id="LQPH01000042">
    <property type="protein sequence ID" value="ORW31099.1"/>
    <property type="molecule type" value="Genomic_DNA"/>
</dbReference>
<dbReference type="RefSeq" id="WP_085164332.1">
    <property type="nucleotide sequence ID" value="NZ_LQPH01000042.1"/>
</dbReference>
<protein>
    <submittedName>
        <fullName evidence="2">Uncharacterized protein</fullName>
    </submittedName>
</protein>
<feature type="region of interest" description="Disordered" evidence="1">
    <location>
        <begin position="122"/>
        <end position="153"/>
    </location>
</feature>
<name>A0A1X1ZYK2_9MYCO</name>
<sequence length="153" mass="16414">MKMMIGCAAVIVSATAFAVLVVIELVARMLPLLILIAAAWLVIRLARRKPGFQEPLRSDQAAVAAAAVPSSSPASTSVMQGHFRALPPVTAGPERRYVIAGEDAGFNAQRADGYLRLDPPRIAGTPHARPHQTNNVRQLPARRRAHRAGTSRP</sequence>
<proteinExistence type="predicted"/>
<evidence type="ECO:0000313" key="2">
    <source>
        <dbReference type="EMBL" id="ORW31099.1"/>
    </source>
</evidence>
<comment type="caution">
    <text evidence="2">The sequence shown here is derived from an EMBL/GenBank/DDBJ whole genome shotgun (WGS) entry which is preliminary data.</text>
</comment>
<gene>
    <name evidence="2" type="ORF">AWC17_26015</name>
</gene>
<feature type="compositionally biased region" description="Basic residues" evidence="1">
    <location>
        <begin position="140"/>
        <end position="153"/>
    </location>
</feature>